<protein>
    <recommendedName>
        <fullName evidence="4">Transformation system protein</fullName>
    </recommendedName>
</protein>
<reference evidence="2 3" key="1">
    <citation type="journal article" date="2017" name="Front. Microbiol.">
        <title>Comparative Genomic Analysis of the Class Epsilonproteobacteria and Proposed Reclassification to Epsilonbacteraeota (phyl. nov.).</title>
        <authorList>
            <person name="Waite D.W."/>
            <person name="Vanwonterghem I."/>
            <person name="Rinke C."/>
            <person name="Parks D.H."/>
            <person name="Zhang Y."/>
            <person name="Takai K."/>
            <person name="Sievert S.M."/>
            <person name="Simon J."/>
            <person name="Campbell B.J."/>
            <person name="Hanson T.E."/>
            <person name="Woyke T."/>
            <person name="Klotz M.G."/>
            <person name="Hugenholtz P."/>
        </authorList>
    </citation>
    <scope>NUCLEOTIDE SEQUENCE [LARGE SCALE GENOMIC DNA]</scope>
    <source>
        <strain evidence="2">UBA11420</strain>
    </source>
</reference>
<accession>A0A2D3WCL0</accession>
<gene>
    <name evidence="2" type="ORF">CFH80_04725</name>
</gene>
<evidence type="ECO:0000256" key="1">
    <source>
        <dbReference type="SAM" id="Phobius"/>
    </source>
</evidence>
<evidence type="ECO:0000313" key="2">
    <source>
        <dbReference type="EMBL" id="DAB36467.1"/>
    </source>
</evidence>
<keyword evidence="1" id="KW-0812">Transmembrane</keyword>
<proteinExistence type="predicted"/>
<name>A0A2D3WCL0_9BACT</name>
<keyword evidence="1" id="KW-0472">Membrane</keyword>
<dbReference type="SUPFAM" id="SSF48452">
    <property type="entry name" value="TPR-like"/>
    <property type="match status" value="1"/>
</dbReference>
<evidence type="ECO:0000313" key="3">
    <source>
        <dbReference type="Proteomes" id="UP000231638"/>
    </source>
</evidence>
<dbReference type="InterPro" id="IPR011990">
    <property type="entry name" value="TPR-like_helical_dom_sf"/>
</dbReference>
<organism evidence="2 3">
    <name type="scientific">Sulfurospirillum cavolei</name>
    <dbReference type="NCBI Taxonomy" id="366522"/>
    <lineage>
        <taxon>Bacteria</taxon>
        <taxon>Pseudomonadati</taxon>
        <taxon>Campylobacterota</taxon>
        <taxon>Epsilonproteobacteria</taxon>
        <taxon>Campylobacterales</taxon>
        <taxon>Sulfurospirillaceae</taxon>
        <taxon>Sulfurospirillum</taxon>
    </lineage>
</organism>
<keyword evidence="1" id="KW-1133">Transmembrane helix</keyword>
<evidence type="ECO:0008006" key="4">
    <source>
        <dbReference type="Google" id="ProtNLM"/>
    </source>
</evidence>
<dbReference type="STRING" id="366522.GCA_001548055_01053"/>
<feature type="transmembrane region" description="Helical" evidence="1">
    <location>
        <begin position="21"/>
        <end position="42"/>
    </location>
</feature>
<dbReference type="Pfam" id="PF12895">
    <property type="entry name" value="ANAPC3"/>
    <property type="match status" value="1"/>
</dbReference>
<sequence>MTPNRFLDLEKRCAKLRKKRTMKILSLCLGLFCLTVAVVYVYRPAWFGIHHLKSDTPIVAPMVTKPAETIPTPVSVPPIEAASLNEVAIPKAKEVLFLGVSGLHSKVSLPEKESEEALRALQEERKLGEAFAKEPDFKNAYALAEFYFHLRAYQETILWAQKASTYDTHSPLPRLLYAKAKFHLGYPQEAISSLELFLSYIKSPEVEALLTFYKGQQ</sequence>
<dbReference type="Proteomes" id="UP000231638">
    <property type="component" value="Unassembled WGS sequence"/>
</dbReference>
<comment type="caution">
    <text evidence="2">The sequence shown here is derived from an EMBL/GenBank/DDBJ whole genome shotgun (WGS) entry which is preliminary data.</text>
</comment>
<dbReference type="Gene3D" id="1.25.40.10">
    <property type="entry name" value="Tetratricopeptide repeat domain"/>
    <property type="match status" value="1"/>
</dbReference>
<dbReference type="EMBL" id="DLUG01000129">
    <property type="protein sequence ID" value="DAB36467.1"/>
    <property type="molecule type" value="Genomic_DNA"/>
</dbReference>
<dbReference type="AlphaFoldDB" id="A0A2D3WCL0"/>